<evidence type="ECO:0000313" key="7">
    <source>
        <dbReference type="EMBL" id="AFZ23354.1"/>
    </source>
</evidence>
<proteinExistence type="inferred from homology"/>
<sequence length="525" mass="59605">MICIGLIQYLRLKEMEIKQICVIGAGISGLVTAKTFVEEGYDVTVFEKQQGLGGVWEKSRTYPELTSQNTGDTYCFSDYPMPASYPEWPTAEQIRNYLESYAQHFGVIQRIRFRTEVTDVSRKPGERPGWVVSIRIKDADGEEIKQESHEFDFVVVCNGTYHKPEIPSLPGIEEFTASGGRVLHSTELNETAIIEGKRVVVVGFGKSACDVATLAANTAKECTLIFRRSLWKIPRFFLGLVNLKYILLTRFSEAWYPYRQMGRLERMLHSLGKPLVWGFWRNVETLLRLQFGLDSCGMVPEHHIDKLECSVSIAPPGFFKYVRSGKIRAIKTSVVKFISGGVELADGQQVPADIVVFGTGFRQEIPFLQAEYRQQTVDEDGNFNFYRYLIHPNIPQMGFVGYNNSFFTQLTSEIGAWWLVEYVKGNLSLPSPSVMYQDMAADMSWMKTQFHSFAGGGTCIASFSLRHIEQLIADIDVNNQLTIWKGVSQIMMPVDISLYSKLRQELKLQRLKNVNDSQSSEQVEV</sequence>
<comment type="similarity">
    <text evidence="1">Belongs to the FMO family.</text>
</comment>
<dbReference type="EMBL" id="CP003642">
    <property type="protein sequence ID" value="AFZ23354.1"/>
    <property type="molecule type" value="Genomic_DNA"/>
</dbReference>
<keyword evidence="6" id="KW-0560">Oxidoreductase</keyword>
<evidence type="ECO:0000256" key="6">
    <source>
        <dbReference type="ARBA" id="ARBA00023002"/>
    </source>
</evidence>
<dbReference type="Gene3D" id="3.50.50.60">
    <property type="entry name" value="FAD/NAD(P)-binding domain"/>
    <property type="match status" value="1"/>
</dbReference>
<evidence type="ECO:0000256" key="4">
    <source>
        <dbReference type="ARBA" id="ARBA00022827"/>
    </source>
</evidence>
<evidence type="ECO:0000256" key="2">
    <source>
        <dbReference type="ARBA" id="ARBA00010139"/>
    </source>
</evidence>
<organism evidence="7 8">
    <name type="scientific">Cylindrospermum stagnale PCC 7417</name>
    <dbReference type="NCBI Taxonomy" id="56107"/>
    <lineage>
        <taxon>Bacteria</taxon>
        <taxon>Bacillati</taxon>
        <taxon>Cyanobacteriota</taxon>
        <taxon>Cyanophyceae</taxon>
        <taxon>Nostocales</taxon>
        <taxon>Nostocaceae</taxon>
        <taxon>Cylindrospermum</taxon>
    </lineage>
</organism>
<dbReference type="GO" id="GO:0050660">
    <property type="term" value="F:flavin adenine dinucleotide binding"/>
    <property type="evidence" value="ECO:0007669"/>
    <property type="project" value="InterPro"/>
</dbReference>
<evidence type="ECO:0000256" key="1">
    <source>
        <dbReference type="ARBA" id="ARBA00009183"/>
    </source>
</evidence>
<dbReference type="InterPro" id="IPR000960">
    <property type="entry name" value="Flavin_mOase"/>
</dbReference>
<evidence type="ECO:0000313" key="8">
    <source>
        <dbReference type="Proteomes" id="UP000010475"/>
    </source>
</evidence>
<dbReference type="Proteomes" id="UP000010475">
    <property type="component" value="Chromosome"/>
</dbReference>
<keyword evidence="4" id="KW-0274">FAD</keyword>
<protein>
    <submittedName>
        <fullName evidence="7">Putative flavoprotein involved in K+ transport</fullName>
    </submittedName>
</protein>
<dbReference type="eggNOG" id="COG2072">
    <property type="taxonomic scope" value="Bacteria"/>
</dbReference>
<dbReference type="Pfam" id="PF00743">
    <property type="entry name" value="FMO-like"/>
    <property type="match status" value="1"/>
</dbReference>
<dbReference type="HOGENOM" id="CLU_006909_9_4_3"/>
<accession>K9WU67</accession>
<keyword evidence="8" id="KW-1185">Reference proteome</keyword>
<dbReference type="SUPFAM" id="SSF51905">
    <property type="entry name" value="FAD/NAD(P)-binding domain"/>
    <property type="match status" value="2"/>
</dbReference>
<reference evidence="7 8" key="1">
    <citation type="submission" date="2012-06" db="EMBL/GenBank/DDBJ databases">
        <title>Finished chromosome of genome of Cylindrospermum stagnale PCC 7417.</title>
        <authorList>
            <consortium name="US DOE Joint Genome Institute"/>
            <person name="Gugger M."/>
            <person name="Coursin T."/>
            <person name="Rippka R."/>
            <person name="Tandeau De Marsac N."/>
            <person name="Huntemann M."/>
            <person name="Wei C.-L."/>
            <person name="Han J."/>
            <person name="Detter J.C."/>
            <person name="Han C."/>
            <person name="Tapia R."/>
            <person name="Chen A."/>
            <person name="Kyrpides N."/>
            <person name="Mavromatis K."/>
            <person name="Markowitz V."/>
            <person name="Szeto E."/>
            <person name="Ivanova N."/>
            <person name="Pagani I."/>
            <person name="Pati A."/>
            <person name="Goodwin L."/>
            <person name="Nordberg H.P."/>
            <person name="Cantor M.N."/>
            <person name="Hua S.X."/>
            <person name="Woyke T."/>
            <person name="Kerfeld C.A."/>
        </authorList>
    </citation>
    <scope>NUCLEOTIDE SEQUENCE [LARGE SCALE GENOMIC DNA]</scope>
    <source>
        <strain evidence="7 8">PCC 7417</strain>
    </source>
</reference>
<name>K9WU67_9NOST</name>
<evidence type="ECO:0000256" key="5">
    <source>
        <dbReference type="ARBA" id="ARBA00022857"/>
    </source>
</evidence>
<dbReference type="GO" id="GO:0050661">
    <property type="term" value="F:NADP binding"/>
    <property type="evidence" value="ECO:0007669"/>
    <property type="project" value="InterPro"/>
</dbReference>
<dbReference type="InterPro" id="IPR036188">
    <property type="entry name" value="FAD/NAD-bd_sf"/>
</dbReference>
<dbReference type="InterPro" id="IPR020946">
    <property type="entry name" value="Flavin_mOase-like"/>
</dbReference>
<dbReference type="PRINTS" id="PR00370">
    <property type="entry name" value="FMOXYGENASE"/>
</dbReference>
<keyword evidence="3" id="KW-0285">Flavoprotein</keyword>
<dbReference type="PANTHER" id="PTHR23023">
    <property type="entry name" value="DIMETHYLANILINE MONOOXYGENASE"/>
    <property type="match status" value="1"/>
</dbReference>
<evidence type="ECO:0000256" key="3">
    <source>
        <dbReference type="ARBA" id="ARBA00022630"/>
    </source>
</evidence>
<dbReference type="STRING" id="56107.Cylst_1036"/>
<dbReference type="AlphaFoldDB" id="K9WU67"/>
<dbReference type="InterPro" id="IPR050346">
    <property type="entry name" value="FMO-like"/>
</dbReference>
<comment type="similarity">
    <text evidence="2">Belongs to the FAD-binding monooxygenase family.</text>
</comment>
<keyword evidence="5" id="KW-0521">NADP</keyword>
<dbReference type="GO" id="GO:0004499">
    <property type="term" value="F:N,N-dimethylaniline monooxygenase activity"/>
    <property type="evidence" value="ECO:0007669"/>
    <property type="project" value="InterPro"/>
</dbReference>
<dbReference type="KEGG" id="csg:Cylst_1036"/>
<dbReference type="PIRSF" id="PIRSF000332">
    <property type="entry name" value="FMO"/>
    <property type="match status" value="1"/>
</dbReference>
<gene>
    <name evidence="7" type="ORF">Cylst_1036</name>
</gene>